<feature type="region of interest" description="Disordered" evidence="1">
    <location>
        <begin position="418"/>
        <end position="437"/>
    </location>
</feature>
<gene>
    <name evidence="3" type="ORF">CT19425_MP50183</name>
</gene>
<dbReference type="Proteomes" id="UP000255505">
    <property type="component" value="Plasmid II"/>
</dbReference>
<reference evidence="3 4" key="1">
    <citation type="submission" date="2018-01" db="EMBL/GenBank/DDBJ databases">
        <authorList>
            <person name="Gaut B.S."/>
            <person name="Morton B.R."/>
            <person name="Clegg M.T."/>
            <person name="Duvall M.R."/>
        </authorList>
    </citation>
    <scope>NUCLEOTIDE SEQUENCE [LARGE SCALE GENOMIC DNA]</scope>
    <source>
        <strain evidence="3">Cupriavidus taiwanensis LMG 19425</strain>
        <plasmid evidence="4">Plasmid ii</plasmid>
    </source>
</reference>
<keyword evidence="2" id="KW-0812">Transmembrane</keyword>
<dbReference type="EMBL" id="LT991977">
    <property type="protein sequence ID" value="SPK75147.1"/>
    <property type="molecule type" value="Genomic_DNA"/>
</dbReference>
<protein>
    <submittedName>
        <fullName evidence="3">Uncharacterized protein</fullName>
    </submittedName>
</protein>
<evidence type="ECO:0000313" key="4">
    <source>
        <dbReference type="Proteomes" id="UP000255505"/>
    </source>
</evidence>
<proteinExistence type="predicted"/>
<dbReference type="RefSeq" id="WP_115664823.1">
    <property type="nucleotide sequence ID" value="NZ_LT991977.1"/>
</dbReference>
<evidence type="ECO:0000256" key="1">
    <source>
        <dbReference type="SAM" id="MobiDB-lite"/>
    </source>
</evidence>
<name>A0A375IKS0_9BURK</name>
<keyword evidence="2" id="KW-0472">Membrane</keyword>
<dbReference type="AlphaFoldDB" id="A0A375IKS0"/>
<dbReference type="InterPro" id="IPR049802">
    <property type="entry name" value="RhsC-like_FIX"/>
</dbReference>
<keyword evidence="3" id="KW-0614">Plasmid</keyword>
<accession>A0A375IKS0</accession>
<sequence>MGSDSGRLQRRPFCRPDCGRHGISLIPIVDTICDIRDLCANIRAYRKDPGNKLILFFIALTIIGFFPEVGSVIKGVIKIAFVYIRKYLRRVDEIFDATKLGRATNQALDAALPKITEFLSSSRVVKWATKEGVADIYRFCSKKITELAGLVNGAKLKAQFLTAADKTEKFLGRLKYIVPGSTREKLNDFLDFLGKNKQKMANGLERFTGPIRTILKITAKRLDDHAWIAYTQTHNKGWIAPISREGAAGLINRRPPSWVNRAPKLPHPAPNILQAQSTQKKLEKKIADRAAKGLSSPPMLDLELIQTFEHKKISIEVIQGPAKLYRIVDPTSAAGGIFWVDERTFHSLKNRSDWREQLAVKPDWNQNGQYVVYEISAGEGLPVWKGPAASQELDGTPYHLPGGAEQLVFFPPADTLAPTRPRIDPSTGKALPGRKPDQIDSRIDWQNVTGRTAPAVLRGKVNDKHVRGPFETGWGFSDRNHSEAKGIMLALPDSKK</sequence>
<geneLocation type="plasmid" evidence="3">
    <name>II</name>
</geneLocation>
<keyword evidence="2" id="KW-1133">Transmembrane helix</keyword>
<organism evidence="3 4">
    <name type="scientific">Cupriavidus taiwanensis</name>
    <dbReference type="NCBI Taxonomy" id="164546"/>
    <lineage>
        <taxon>Bacteria</taxon>
        <taxon>Pseudomonadati</taxon>
        <taxon>Pseudomonadota</taxon>
        <taxon>Betaproteobacteria</taxon>
        <taxon>Burkholderiales</taxon>
        <taxon>Burkholderiaceae</taxon>
        <taxon>Cupriavidus</taxon>
    </lineage>
</organism>
<evidence type="ECO:0000256" key="2">
    <source>
        <dbReference type="SAM" id="Phobius"/>
    </source>
</evidence>
<evidence type="ECO:0000313" key="3">
    <source>
        <dbReference type="EMBL" id="SPK75147.1"/>
    </source>
</evidence>
<dbReference type="CDD" id="cd20746">
    <property type="entry name" value="FIX_Ntox15_NUC_DUF4112_RhsA-like"/>
    <property type="match status" value="1"/>
</dbReference>
<feature type="transmembrane region" description="Helical" evidence="2">
    <location>
        <begin position="53"/>
        <end position="73"/>
    </location>
</feature>